<accession>A0AA36ANG6</accession>
<proteinExistence type="predicted"/>
<gene>
    <name evidence="1" type="ORF">OCTVUL_1B026433</name>
</gene>
<organism evidence="1 2">
    <name type="scientific">Octopus vulgaris</name>
    <name type="common">Common octopus</name>
    <dbReference type="NCBI Taxonomy" id="6645"/>
    <lineage>
        <taxon>Eukaryota</taxon>
        <taxon>Metazoa</taxon>
        <taxon>Spiralia</taxon>
        <taxon>Lophotrochozoa</taxon>
        <taxon>Mollusca</taxon>
        <taxon>Cephalopoda</taxon>
        <taxon>Coleoidea</taxon>
        <taxon>Octopodiformes</taxon>
        <taxon>Octopoda</taxon>
        <taxon>Incirrata</taxon>
        <taxon>Octopodidae</taxon>
        <taxon>Octopus</taxon>
    </lineage>
</organism>
<evidence type="ECO:0000313" key="2">
    <source>
        <dbReference type="Proteomes" id="UP001162480"/>
    </source>
</evidence>
<evidence type="ECO:0000313" key="1">
    <source>
        <dbReference type="EMBL" id="CAI9718738.1"/>
    </source>
</evidence>
<dbReference type="Proteomes" id="UP001162480">
    <property type="component" value="Chromosome 2"/>
</dbReference>
<name>A0AA36ANG6_OCTVU</name>
<reference evidence="1" key="1">
    <citation type="submission" date="2023-08" db="EMBL/GenBank/DDBJ databases">
        <authorList>
            <person name="Alioto T."/>
            <person name="Alioto T."/>
            <person name="Gomez Garrido J."/>
        </authorList>
    </citation>
    <scope>NUCLEOTIDE SEQUENCE</scope>
</reference>
<keyword evidence="2" id="KW-1185">Reference proteome</keyword>
<dbReference type="EMBL" id="OX597815">
    <property type="protein sequence ID" value="CAI9718738.1"/>
    <property type="molecule type" value="Genomic_DNA"/>
</dbReference>
<sequence>MPSVSLSLSQTVPYVYKKGPRGIDGRYRQKKNVTKMVIVAKGISPERTAKRIIKSFKETGSMTLKKDSGRQCLTSDR</sequence>
<protein>
    <submittedName>
        <fullName evidence="1">Uncharacterized protein</fullName>
    </submittedName>
</protein>
<dbReference type="AlphaFoldDB" id="A0AA36ANG6"/>